<gene>
    <name evidence="3" type="ORF">CLAFUR5_07123</name>
</gene>
<accession>A0A9Q8P9R2</accession>
<dbReference type="InterPro" id="IPR009057">
    <property type="entry name" value="Homeodomain-like_sf"/>
</dbReference>
<feature type="compositionally biased region" description="Basic and acidic residues" evidence="1">
    <location>
        <begin position="700"/>
        <end position="733"/>
    </location>
</feature>
<dbReference type="Pfam" id="PF15963">
    <property type="entry name" value="Myb_DNA-bind_7"/>
    <property type="match status" value="1"/>
</dbReference>
<reference evidence="3" key="2">
    <citation type="journal article" date="2022" name="Microb. Genom.">
        <title>A chromosome-scale genome assembly of the tomato pathogen Cladosporium fulvum reveals a compartmentalized genome architecture and the presence of a dispensable chromosome.</title>
        <authorList>
            <person name="Zaccaron A.Z."/>
            <person name="Chen L.H."/>
            <person name="Samaras A."/>
            <person name="Stergiopoulos I."/>
        </authorList>
    </citation>
    <scope>NUCLEOTIDE SEQUENCE</scope>
    <source>
        <strain evidence="3">Race5_Kim</strain>
    </source>
</reference>
<evidence type="ECO:0000256" key="1">
    <source>
        <dbReference type="SAM" id="MobiDB-lite"/>
    </source>
</evidence>
<dbReference type="PANTHER" id="PTHR22929:SF0">
    <property type="entry name" value="TRANSCRIPTION FACTOR TFIIIB COMPONENT B'' HOMOLOG"/>
    <property type="match status" value="1"/>
</dbReference>
<keyword evidence="4" id="KW-1185">Reference proteome</keyword>
<feature type="compositionally biased region" description="Basic residues" evidence="1">
    <location>
        <begin position="734"/>
        <end position="745"/>
    </location>
</feature>
<dbReference type="GO" id="GO:0070898">
    <property type="term" value="P:RNA polymerase III preinitiation complex assembly"/>
    <property type="evidence" value="ECO:0007669"/>
    <property type="project" value="TreeGrafter"/>
</dbReference>
<name>A0A9Q8P9R2_PASFU</name>
<reference evidence="3" key="1">
    <citation type="submission" date="2021-12" db="EMBL/GenBank/DDBJ databases">
        <authorList>
            <person name="Zaccaron A."/>
            <person name="Stergiopoulos I."/>
        </authorList>
    </citation>
    <scope>NUCLEOTIDE SEQUENCE</scope>
    <source>
        <strain evidence="3">Race5_Kim</strain>
    </source>
</reference>
<feature type="compositionally biased region" description="Low complexity" evidence="1">
    <location>
        <begin position="9"/>
        <end position="19"/>
    </location>
</feature>
<protein>
    <submittedName>
        <fullName evidence="3">Transcription factor</fullName>
    </submittedName>
</protein>
<dbReference type="KEGG" id="ffu:CLAFUR5_07123"/>
<dbReference type="InterPro" id="IPR039467">
    <property type="entry name" value="TFIIIB_B''_Myb"/>
</dbReference>
<feature type="region of interest" description="Disordered" evidence="1">
    <location>
        <begin position="1"/>
        <end position="447"/>
    </location>
</feature>
<organism evidence="3 4">
    <name type="scientific">Passalora fulva</name>
    <name type="common">Tomato leaf mold</name>
    <name type="synonym">Cladosporium fulvum</name>
    <dbReference type="NCBI Taxonomy" id="5499"/>
    <lineage>
        <taxon>Eukaryota</taxon>
        <taxon>Fungi</taxon>
        <taxon>Dikarya</taxon>
        <taxon>Ascomycota</taxon>
        <taxon>Pezizomycotina</taxon>
        <taxon>Dothideomycetes</taxon>
        <taxon>Dothideomycetidae</taxon>
        <taxon>Mycosphaerellales</taxon>
        <taxon>Mycosphaerellaceae</taxon>
        <taxon>Fulvia</taxon>
    </lineage>
</organism>
<dbReference type="OMA" id="EDQHAKE"/>
<dbReference type="InterPro" id="IPR001005">
    <property type="entry name" value="SANT/Myb"/>
</dbReference>
<feature type="compositionally biased region" description="Basic residues" evidence="1">
    <location>
        <begin position="362"/>
        <end position="379"/>
    </location>
</feature>
<feature type="compositionally biased region" description="Basic and acidic residues" evidence="1">
    <location>
        <begin position="433"/>
        <end position="447"/>
    </location>
</feature>
<feature type="compositionally biased region" description="Polar residues" evidence="1">
    <location>
        <begin position="381"/>
        <end position="396"/>
    </location>
</feature>
<feature type="compositionally biased region" description="Low complexity" evidence="1">
    <location>
        <begin position="130"/>
        <end position="149"/>
    </location>
</feature>
<dbReference type="SMART" id="SM00717">
    <property type="entry name" value="SANT"/>
    <property type="match status" value="1"/>
</dbReference>
<feature type="region of interest" description="Disordered" evidence="1">
    <location>
        <begin position="700"/>
        <end position="759"/>
    </location>
</feature>
<dbReference type="OrthoDB" id="272624at2759"/>
<dbReference type="GO" id="GO:0000126">
    <property type="term" value="C:transcription factor TFIIIB complex"/>
    <property type="evidence" value="ECO:0007669"/>
    <property type="project" value="TreeGrafter"/>
</dbReference>
<dbReference type="GeneID" id="71987001"/>
<feature type="region of interest" description="Disordered" evidence="1">
    <location>
        <begin position="461"/>
        <end position="536"/>
    </location>
</feature>
<feature type="domain" description="Myb-like" evidence="2">
    <location>
        <begin position="603"/>
        <end position="651"/>
    </location>
</feature>
<feature type="compositionally biased region" description="Polar residues" evidence="1">
    <location>
        <begin position="152"/>
        <end position="172"/>
    </location>
</feature>
<evidence type="ECO:0000313" key="3">
    <source>
        <dbReference type="EMBL" id="UJO18539.1"/>
    </source>
</evidence>
<dbReference type="EMBL" id="CP090168">
    <property type="protein sequence ID" value="UJO18539.1"/>
    <property type="molecule type" value="Genomic_DNA"/>
</dbReference>
<proteinExistence type="predicted"/>
<dbReference type="GO" id="GO:0001156">
    <property type="term" value="F:TFIIIC-class transcription factor complex binding"/>
    <property type="evidence" value="ECO:0007669"/>
    <property type="project" value="TreeGrafter"/>
</dbReference>
<dbReference type="SUPFAM" id="SSF46689">
    <property type="entry name" value="Homeodomain-like"/>
    <property type="match status" value="1"/>
</dbReference>
<dbReference type="AlphaFoldDB" id="A0A9Q8P9R2"/>
<dbReference type="Gene3D" id="1.10.10.60">
    <property type="entry name" value="Homeodomain-like"/>
    <property type="match status" value="1"/>
</dbReference>
<sequence>MAPILVSSAAPGKKAAPKAAARRRPAAAAPGVVSTPAPSAQQTTPSVAPSSPPPAQPSIVQQPTSQEEQQAHPPSVQQAQSQQKPESTPASTEPVRQPSPQAEQVRVEPPTGQHAPIVQITPLPTKDATSEPIAETTSTAASSAAQPIALPSQLSQVLPNSLAASQQQTPETPSEAREEPALSFAEQALGPLLQPIPGQTENASPVSQLPTDESNGNAANVTKSTAKTGRGTKRARAAEEGSAGTTEPRKAPKRSTARSNARVQAVVQGEDQVGEENSVTAGPDETNGEAATSAEPGPAKKRRATTKKTTTTQRKGKPNAKSAETITNSDDEGASATVPEQEMQIDPALTGEVAAPTTTAPKPKKAAKPRKARIPRKKVQISAQDSAEPVATQNADTEMDVDAQDVLQQDGEDDSSDLENHVIDPDTVSMWDISHDTRHGKRSERGKAMAAIDWEKVKKERKAAAQAIVDGLQPKAKDTAAQPAEDVVPTTEGAEEADGTPAEEAPDQDAEPSEQPATETADPNAEMSDDDDGLHFIMDENGDIILDPDKTTTIDNTQAARDAAANVEDAQVVDDLTMLNNRTTWINENRRDPIDRVPLWKWKSDPWSEDETDRFYDQLRMFGTDFFIISKMFPGKNRRMIKAKFTREEKLDPARIDAALTGTSMQKWSLEHYARETGIPVAQYTQFQTLEHTMSIINEETQKKHEIQAAEDERKAAEREREEKEKAAADKEKRKSAKKAKRTRQKAAAAGTLGGGPDD</sequence>
<evidence type="ECO:0000259" key="2">
    <source>
        <dbReference type="SMART" id="SM00717"/>
    </source>
</evidence>
<dbReference type="CDD" id="cd00167">
    <property type="entry name" value="SANT"/>
    <property type="match status" value="1"/>
</dbReference>
<dbReference type="Proteomes" id="UP000756132">
    <property type="component" value="Chromosome 6"/>
</dbReference>
<feature type="compositionally biased region" description="Polar residues" evidence="1">
    <location>
        <begin position="197"/>
        <end position="227"/>
    </location>
</feature>
<dbReference type="PANTHER" id="PTHR22929">
    <property type="entry name" value="RNA POLYMERASE III TRANSCRIPTION INITIATION FACTOR B"/>
    <property type="match status" value="1"/>
</dbReference>
<dbReference type="RefSeq" id="XP_047762905.1">
    <property type="nucleotide sequence ID" value="XM_047906271.1"/>
</dbReference>
<feature type="compositionally biased region" description="Polar residues" evidence="1">
    <location>
        <begin position="75"/>
        <end position="91"/>
    </location>
</feature>
<evidence type="ECO:0000313" key="4">
    <source>
        <dbReference type="Proteomes" id="UP000756132"/>
    </source>
</evidence>